<comment type="caution">
    <text evidence="2">The sequence shown here is derived from an EMBL/GenBank/DDBJ whole genome shotgun (WGS) entry which is preliminary data.</text>
</comment>
<gene>
    <name evidence="2" type="ORF">BKA14_005298</name>
</gene>
<accession>A0A7W7CXA6</accession>
<dbReference type="Gene3D" id="3.40.50.300">
    <property type="entry name" value="P-loop containing nucleotide triphosphate hydrolases"/>
    <property type="match status" value="1"/>
</dbReference>
<dbReference type="InterPro" id="IPR027417">
    <property type="entry name" value="P-loop_NTPase"/>
</dbReference>
<dbReference type="SUPFAM" id="SSF52540">
    <property type="entry name" value="P-loop containing nucleoside triphosphate hydrolases"/>
    <property type="match status" value="1"/>
</dbReference>
<dbReference type="Proteomes" id="UP000542742">
    <property type="component" value="Unassembled WGS sequence"/>
</dbReference>
<sequence>MVAFIGREHQLAVLDALFAQVAGAPDTDPRPGQCLLMRGRRRIGKSSLVEAFVDRSGAPAVFFTAAGAADEVELESFIEAVSSSDLPDRAVFDDATPGNWSAALRQLAGILPDDRPSVVVIDEVPYLVDRVDAFEGILQRAWDRELSRKPVLLILVGSDLSMMEALSSYGRPFHQRGKEMILGPLNPAEVGDMLHLPPAEAFDAALVTGGLPLICAGWQPGTDLWQFLSAELANPVSPLLVSAERSLAGEFPESAMARTILSAIGSGERTFTNIARAAGGISHSTLTRATEVLTDKRMVAAELPVALRPSKERRYHVTDPYLRFWLTFIAPHLPEIERLRGDLTLRRIEAGWTSWRGRAVEPLLRESLARLLPDDPLPAAPVIGSYWTRSNSLEIDVVGADRAPVARQLLFLGSVKWLERSAFDNHDLLALQRHRAAVTDEAVPLLAISRSGVQTSGLDASYGPAELLGAWQRSQPNDPSPTELS</sequence>
<proteinExistence type="predicted"/>
<reference evidence="2 3" key="1">
    <citation type="submission" date="2020-08" db="EMBL/GenBank/DDBJ databases">
        <title>Sequencing the genomes of 1000 actinobacteria strains.</title>
        <authorList>
            <person name="Klenk H.-P."/>
        </authorList>
    </citation>
    <scope>NUCLEOTIDE SEQUENCE [LARGE SCALE GENOMIC DNA]</scope>
    <source>
        <strain evidence="2 3">DSM 45518</strain>
    </source>
</reference>
<evidence type="ECO:0000313" key="3">
    <source>
        <dbReference type="Proteomes" id="UP000542742"/>
    </source>
</evidence>
<name>A0A7W7CXA6_9ACTN</name>
<dbReference type="EMBL" id="JACHMF010000001">
    <property type="protein sequence ID" value="MBB4695150.1"/>
    <property type="molecule type" value="Genomic_DNA"/>
</dbReference>
<dbReference type="PANTHER" id="PTHR34704">
    <property type="entry name" value="ATPASE"/>
    <property type="match status" value="1"/>
</dbReference>
<dbReference type="RefSeq" id="WP_184953540.1">
    <property type="nucleotide sequence ID" value="NZ_BOMC01000073.1"/>
</dbReference>
<dbReference type="SUPFAM" id="SSF46785">
    <property type="entry name" value="Winged helix' DNA-binding domain"/>
    <property type="match status" value="1"/>
</dbReference>
<organism evidence="2 3">
    <name type="scientific">Paractinoplanes abujensis</name>
    <dbReference type="NCBI Taxonomy" id="882441"/>
    <lineage>
        <taxon>Bacteria</taxon>
        <taxon>Bacillati</taxon>
        <taxon>Actinomycetota</taxon>
        <taxon>Actinomycetes</taxon>
        <taxon>Micromonosporales</taxon>
        <taxon>Micromonosporaceae</taxon>
        <taxon>Paractinoplanes</taxon>
    </lineage>
</organism>
<dbReference type="InterPro" id="IPR004256">
    <property type="entry name" value="DUF234"/>
</dbReference>
<dbReference type="Pfam" id="PF03008">
    <property type="entry name" value="DUF234"/>
    <property type="match status" value="1"/>
</dbReference>
<dbReference type="AlphaFoldDB" id="A0A7W7CXA6"/>
<dbReference type="InterPro" id="IPR036390">
    <property type="entry name" value="WH_DNA-bd_sf"/>
</dbReference>
<dbReference type="PANTHER" id="PTHR34704:SF1">
    <property type="entry name" value="ATPASE"/>
    <property type="match status" value="1"/>
</dbReference>
<feature type="domain" description="DUF234" evidence="1">
    <location>
        <begin position="325"/>
        <end position="420"/>
    </location>
</feature>
<protein>
    <submittedName>
        <fullName evidence="2">AAA+ ATPase superfamily predicted ATPase</fullName>
    </submittedName>
</protein>
<keyword evidence="3" id="KW-1185">Reference proteome</keyword>
<evidence type="ECO:0000259" key="1">
    <source>
        <dbReference type="Pfam" id="PF03008"/>
    </source>
</evidence>
<evidence type="ECO:0000313" key="2">
    <source>
        <dbReference type="EMBL" id="MBB4695150.1"/>
    </source>
</evidence>